<evidence type="ECO:0000313" key="12">
    <source>
        <dbReference type="Proteomes" id="UP000184275"/>
    </source>
</evidence>
<keyword evidence="7" id="KW-0234">DNA repair</keyword>
<reference evidence="12" key="1">
    <citation type="submission" date="2016-11" db="EMBL/GenBank/DDBJ databases">
        <authorList>
            <person name="Varghese N."/>
            <person name="Submissions S."/>
        </authorList>
    </citation>
    <scope>NUCLEOTIDE SEQUENCE [LARGE SCALE GENOMIC DNA]</scope>
    <source>
        <strain evidence="12">UWOS</strain>
    </source>
</reference>
<keyword evidence="6" id="KW-0238">DNA-binding</keyword>
<evidence type="ECO:0000259" key="9">
    <source>
        <dbReference type="PROSITE" id="PS51192"/>
    </source>
</evidence>
<dbReference type="Pfam" id="PF00270">
    <property type="entry name" value="DEAD"/>
    <property type="match status" value="1"/>
</dbReference>
<dbReference type="PROSITE" id="PS51194">
    <property type="entry name" value="HELICASE_CTER"/>
    <property type="match status" value="1"/>
</dbReference>
<dbReference type="Pfam" id="PF00271">
    <property type="entry name" value="Helicase_C"/>
    <property type="match status" value="1"/>
</dbReference>
<dbReference type="GO" id="GO:0016787">
    <property type="term" value="F:hydrolase activity"/>
    <property type="evidence" value="ECO:0007669"/>
    <property type="project" value="UniProtKB-KW"/>
</dbReference>
<dbReference type="InterPro" id="IPR011545">
    <property type="entry name" value="DEAD/DEAH_box_helicase_dom"/>
</dbReference>
<dbReference type="SUPFAM" id="SSF50249">
    <property type="entry name" value="Nucleic acid-binding proteins"/>
    <property type="match status" value="1"/>
</dbReference>
<evidence type="ECO:0000256" key="3">
    <source>
        <dbReference type="ARBA" id="ARBA00022801"/>
    </source>
</evidence>
<dbReference type="InterPro" id="IPR001650">
    <property type="entry name" value="Helicase_C-like"/>
</dbReference>
<evidence type="ECO:0000259" key="10">
    <source>
        <dbReference type="PROSITE" id="PS51194"/>
    </source>
</evidence>
<keyword evidence="2" id="KW-0227">DNA damage</keyword>
<dbReference type="AlphaFoldDB" id="A0A1M6XS33"/>
<evidence type="ECO:0000256" key="7">
    <source>
        <dbReference type="ARBA" id="ARBA00023204"/>
    </source>
</evidence>
<dbReference type="InterPro" id="IPR033454">
    <property type="entry name" value="RecG_wedge"/>
</dbReference>
<accession>A0A1M6XS33</accession>
<evidence type="ECO:0000256" key="2">
    <source>
        <dbReference type="ARBA" id="ARBA00022763"/>
    </source>
</evidence>
<evidence type="ECO:0000256" key="6">
    <source>
        <dbReference type="ARBA" id="ARBA00023125"/>
    </source>
</evidence>
<gene>
    <name evidence="11" type="ORF">SAMN05720469_13414</name>
</gene>
<dbReference type="GO" id="GO:0003678">
    <property type="term" value="F:DNA helicase activity"/>
    <property type="evidence" value="ECO:0007669"/>
    <property type="project" value="TreeGrafter"/>
</dbReference>
<feature type="domain" description="Helicase ATP-binding" evidence="9">
    <location>
        <begin position="270"/>
        <end position="431"/>
    </location>
</feature>
<dbReference type="Gene3D" id="2.40.50.140">
    <property type="entry name" value="Nucleic acid-binding proteins"/>
    <property type="match status" value="1"/>
</dbReference>
<dbReference type="GO" id="GO:0006281">
    <property type="term" value="P:DNA repair"/>
    <property type="evidence" value="ECO:0007669"/>
    <property type="project" value="UniProtKB-KW"/>
</dbReference>
<dbReference type="InterPro" id="IPR014001">
    <property type="entry name" value="Helicase_ATP-bd"/>
</dbReference>
<dbReference type="Gene3D" id="3.40.50.300">
    <property type="entry name" value="P-loop containing nucleotide triphosphate hydrolases"/>
    <property type="match status" value="2"/>
</dbReference>
<dbReference type="SMART" id="SM00490">
    <property type="entry name" value="HELICc"/>
    <property type="match status" value="1"/>
</dbReference>
<feature type="domain" description="Helicase C-terminal" evidence="10">
    <location>
        <begin position="453"/>
        <end position="613"/>
    </location>
</feature>
<keyword evidence="5" id="KW-0067">ATP-binding</keyword>
<dbReference type="PANTHER" id="PTHR47964">
    <property type="entry name" value="ATP-DEPENDENT DNA HELICASE HOMOLOG RECG, CHLOROPLASTIC"/>
    <property type="match status" value="1"/>
</dbReference>
<dbReference type="PROSITE" id="PS51192">
    <property type="entry name" value="HELICASE_ATP_BIND_1"/>
    <property type="match status" value="1"/>
</dbReference>
<keyword evidence="1" id="KW-0547">Nucleotide-binding</keyword>
<proteinExistence type="predicted"/>
<dbReference type="PANTHER" id="PTHR47964:SF1">
    <property type="entry name" value="ATP-DEPENDENT DNA HELICASE HOMOLOG RECG, CHLOROPLASTIC"/>
    <property type="match status" value="1"/>
</dbReference>
<dbReference type="GO" id="GO:0003677">
    <property type="term" value="F:DNA binding"/>
    <property type="evidence" value="ECO:0007669"/>
    <property type="project" value="UniProtKB-KW"/>
</dbReference>
<dbReference type="SUPFAM" id="SSF52540">
    <property type="entry name" value="P-loop containing nucleoside triphosphate hydrolases"/>
    <property type="match status" value="1"/>
</dbReference>
<dbReference type="SMART" id="SM00487">
    <property type="entry name" value="DEXDc"/>
    <property type="match status" value="1"/>
</dbReference>
<dbReference type="Pfam" id="PF17191">
    <property type="entry name" value="RecG_wedge"/>
    <property type="match status" value="1"/>
</dbReference>
<dbReference type="InterPro" id="IPR027417">
    <property type="entry name" value="P-loop_NTPase"/>
</dbReference>
<dbReference type="EMBL" id="FRAW01000034">
    <property type="protein sequence ID" value="SHL08830.1"/>
    <property type="molecule type" value="Genomic_DNA"/>
</dbReference>
<evidence type="ECO:0000256" key="8">
    <source>
        <dbReference type="ARBA" id="ARBA00049819"/>
    </source>
</evidence>
<dbReference type="InterPro" id="IPR045562">
    <property type="entry name" value="RecG_dom3_C"/>
</dbReference>
<sequence>MDLSSIPGLGPKRLKALSESGLHSVSDLLFNIPRTWLDRTRLNKIAESKVGENVIFTGVIRRSGIVPGRMSRVLAVLDDGTGQVNLVFFRGARHWAKTITVGSRWCVIGKLGDYRGLQLVHPEMQRMEEGEEFAGGIEPVYTITEAEHAAKIEQNFFRSLYPKIFALPNLSVPNAPPSELTDYMGIAPVIENLKRLHTPKTFVEAMQAKQQLKKIELLPFCLRMNVRRRNLVFRGKARDIDQELLQKAQASLPFALTRGQKDAVQKILDGLQGKKQFHALLQGDVGSGKTVVAMLAMLAVAQCGEQCALMVPTDILARQHYKNLKPFFDAAGIRSALLLGACSAAEKKTISGELQMGLTQIVIGTHALFSKDVLFKDLTFVVIDEQHRFGVNQREALLKKGTYPDLLVMSATPIPRSLAMTIYGDLEPIILNEKPAGRKPVKTRLVAPAKRDDMKKFILNEVQNGNRCYWVVSRVEIDDEGGSRSVGEVQEELESFNSHWKVGAVHGQMDETERDAILNAFAKGDIQVLVATTVIEVGVNVPEANLMVIDAPERFGLAQLHQLRGRVGRGNQEAWCFLIVPQQSPAHERLTHFASTDDGFKIAEMDMQERGAGNLEGSEQSGAWVFRWFDWIADQGLIQKMLTLAEEILDNKPGFSKETQEKIQNWYAALPQGNSDGVH</sequence>
<dbReference type="InterPro" id="IPR012340">
    <property type="entry name" value="NA-bd_OB-fold"/>
</dbReference>
<protein>
    <recommendedName>
        <fullName evidence="8">Probable DNA 3'-5' helicase RecG</fullName>
    </recommendedName>
</protein>
<dbReference type="GO" id="GO:0005524">
    <property type="term" value="F:ATP binding"/>
    <property type="evidence" value="ECO:0007669"/>
    <property type="project" value="UniProtKB-KW"/>
</dbReference>
<name>A0A1M6XS33_9BACT</name>
<dbReference type="InterPro" id="IPR047112">
    <property type="entry name" value="RecG/Mfd"/>
</dbReference>
<dbReference type="CDD" id="cd04488">
    <property type="entry name" value="RecG_wedge_OBF"/>
    <property type="match status" value="1"/>
</dbReference>
<dbReference type="RefSeq" id="WP_073305833.1">
    <property type="nucleotide sequence ID" value="NZ_FRAW01000034.1"/>
</dbReference>
<keyword evidence="12" id="KW-1185">Reference proteome</keyword>
<organism evidence="11 12">
    <name type="scientific">Fibrobacter intestinalis</name>
    <dbReference type="NCBI Taxonomy" id="28122"/>
    <lineage>
        <taxon>Bacteria</taxon>
        <taxon>Pseudomonadati</taxon>
        <taxon>Fibrobacterota</taxon>
        <taxon>Fibrobacteria</taxon>
        <taxon>Fibrobacterales</taxon>
        <taxon>Fibrobacteraceae</taxon>
        <taxon>Fibrobacter</taxon>
    </lineage>
</organism>
<evidence type="ECO:0000256" key="5">
    <source>
        <dbReference type="ARBA" id="ARBA00022840"/>
    </source>
</evidence>
<keyword evidence="4 11" id="KW-0347">Helicase</keyword>
<keyword evidence="3" id="KW-0378">Hydrolase</keyword>
<evidence type="ECO:0000313" key="11">
    <source>
        <dbReference type="EMBL" id="SHL08830.1"/>
    </source>
</evidence>
<evidence type="ECO:0000256" key="1">
    <source>
        <dbReference type="ARBA" id="ARBA00022741"/>
    </source>
</evidence>
<dbReference type="Pfam" id="PF19833">
    <property type="entry name" value="RecG_dom3_C"/>
    <property type="match status" value="1"/>
</dbReference>
<dbReference type="Proteomes" id="UP000184275">
    <property type="component" value="Unassembled WGS sequence"/>
</dbReference>
<evidence type="ECO:0000256" key="4">
    <source>
        <dbReference type="ARBA" id="ARBA00022806"/>
    </source>
</evidence>